<name>A0A811KJ15_9BILA</name>
<gene>
    <name evidence="4" type="ORF">BOKJ2_LOCUS6130</name>
</gene>
<feature type="compositionally biased region" description="Basic and acidic residues" evidence="1">
    <location>
        <begin position="464"/>
        <end position="475"/>
    </location>
</feature>
<dbReference type="EMBL" id="CAJFDH010000003">
    <property type="protein sequence ID" value="CAD5215512.1"/>
    <property type="molecule type" value="Genomic_DNA"/>
</dbReference>
<feature type="transmembrane region" description="Helical" evidence="2">
    <location>
        <begin position="217"/>
        <end position="240"/>
    </location>
</feature>
<dbReference type="Proteomes" id="UP000783686">
    <property type="component" value="Unassembled WGS sequence"/>
</dbReference>
<feature type="region of interest" description="Disordered" evidence="1">
    <location>
        <begin position="428"/>
        <end position="483"/>
    </location>
</feature>
<evidence type="ECO:0000313" key="5">
    <source>
        <dbReference type="Proteomes" id="UP000614601"/>
    </source>
</evidence>
<organism evidence="4 5">
    <name type="scientific">Bursaphelenchus okinawaensis</name>
    <dbReference type="NCBI Taxonomy" id="465554"/>
    <lineage>
        <taxon>Eukaryota</taxon>
        <taxon>Metazoa</taxon>
        <taxon>Ecdysozoa</taxon>
        <taxon>Nematoda</taxon>
        <taxon>Chromadorea</taxon>
        <taxon>Rhabditida</taxon>
        <taxon>Tylenchina</taxon>
        <taxon>Tylenchomorpha</taxon>
        <taxon>Aphelenchoidea</taxon>
        <taxon>Aphelenchoididae</taxon>
        <taxon>Bursaphelenchus</taxon>
    </lineage>
</organism>
<dbReference type="Proteomes" id="UP000614601">
    <property type="component" value="Unassembled WGS sequence"/>
</dbReference>
<feature type="signal peptide" evidence="3">
    <location>
        <begin position="1"/>
        <end position="18"/>
    </location>
</feature>
<keyword evidence="2" id="KW-1133">Transmembrane helix</keyword>
<sequence length="483" mass="56652">MSFWQFVLFALLFARYDATPPTPVINLHEGIVQLNQEFMEPQYDKNIVKGQPYTLEIYMGNVDEYDYMVDYCVANDIRFIDNYGCLRPDNVFREFRETEQYSSGLGALKRTLVYFYPQDVYLNIQCQITIISCRGCAERSCNKHPQIPYPTYTMPIQCTYPISQPYALPPTLPYPVVPPAPPAPSPPLPYPVAPPGPPPIPPRSPQRCTWCLAGLPWWLWLIFLVLLLVLLCLLFLLLLCCCIKRRRQQKTAPESDTKHVFTIEKGVQSGYDATGSKNKQMDRFGSVRLRDENPAIKYDKRNLNIDNQRRYHEEEREEVRRRREQILEQQQTRQLQERRNSEARRQRSHQVTGRDVPIRRAVPPTSYDNHNFEVYEEDGMEQVTTESRVFYENYPDQNQATEISAERSGGGSYASSNPSIHLRLQRELQDNQRMRQRRETSEDYRQESESIQPVRSYRHHPIHHSHEALREDTVRTMRQSSVI</sequence>
<keyword evidence="3" id="KW-0732">Signal</keyword>
<feature type="region of interest" description="Disordered" evidence="1">
    <location>
        <begin position="330"/>
        <end position="353"/>
    </location>
</feature>
<protein>
    <recommendedName>
        <fullName evidence="6">ZP domain-containing protein</fullName>
    </recommendedName>
</protein>
<accession>A0A811KJ15</accession>
<keyword evidence="2" id="KW-0472">Membrane</keyword>
<feature type="chain" id="PRO_5036408339" description="ZP domain-containing protein" evidence="3">
    <location>
        <begin position="19"/>
        <end position="483"/>
    </location>
</feature>
<evidence type="ECO:0000313" key="4">
    <source>
        <dbReference type="EMBL" id="CAD5215512.1"/>
    </source>
</evidence>
<dbReference type="OrthoDB" id="5785048at2759"/>
<evidence type="ECO:0000256" key="3">
    <source>
        <dbReference type="SAM" id="SignalP"/>
    </source>
</evidence>
<comment type="caution">
    <text evidence="4">The sequence shown here is derived from an EMBL/GenBank/DDBJ whole genome shotgun (WGS) entry which is preliminary data.</text>
</comment>
<dbReference type="AlphaFoldDB" id="A0A811KJ15"/>
<evidence type="ECO:0008006" key="6">
    <source>
        <dbReference type="Google" id="ProtNLM"/>
    </source>
</evidence>
<evidence type="ECO:0000256" key="1">
    <source>
        <dbReference type="SAM" id="MobiDB-lite"/>
    </source>
</evidence>
<feature type="compositionally biased region" description="Basic and acidic residues" evidence="1">
    <location>
        <begin position="335"/>
        <end position="345"/>
    </location>
</feature>
<keyword evidence="5" id="KW-1185">Reference proteome</keyword>
<proteinExistence type="predicted"/>
<dbReference type="EMBL" id="CAJFCW020000003">
    <property type="protein sequence ID" value="CAG9104225.1"/>
    <property type="molecule type" value="Genomic_DNA"/>
</dbReference>
<keyword evidence="2" id="KW-0812">Transmembrane</keyword>
<reference evidence="4" key="1">
    <citation type="submission" date="2020-09" db="EMBL/GenBank/DDBJ databases">
        <authorList>
            <person name="Kikuchi T."/>
        </authorList>
    </citation>
    <scope>NUCLEOTIDE SEQUENCE</scope>
    <source>
        <strain evidence="4">SH1</strain>
    </source>
</reference>
<feature type="compositionally biased region" description="Basic and acidic residues" evidence="1">
    <location>
        <begin position="428"/>
        <end position="448"/>
    </location>
</feature>
<evidence type="ECO:0000256" key="2">
    <source>
        <dbReference type="SAM" id="Phobius"/>
    </source>
</evidence>